<comment type="caution">
    <text evidence="3">The sequence shown here is derived from an EMBL/GenBank/DDBJ whole genome shotgun (WGS) entry which is preliminary data.</text>
</comment>
<dbReference type="GO" id="GO:0004494">
    <property type="term" value="F:methylmalonyl-CoA mutase activity"/>
    <property type="evidence" value="ECO:0007669"/>
    <property type="project" value="InterPro"/>
</dbReference>
<evidence type="ECO:0000256" key="1">
    <source>
        <dbReference type="ARBA" id="ARBA00023235"/>
    </source>
</evidence>
<dbReference type="Gene3D" id="3.20.20.240">
    <property type="entry name" value="Methylmalonyl-CoA mutase"/>
    <property type="match status" value="1"/>
</dbReference>
<dbReference type="InterPro" id="IPR006098">
    <property type="entry name" value="MMCoA_mutase_a_cat"/>
</dbReference>
<dbReference type="InterPro" id="IPR016176">
    <property type="entry name" value="Cbl-dep_enz_cat"/>
</dbReference>
<dbReference type="EMBL" id="CBGL010000138">
    <property type="protein sequence ID" value="CDD12954.1"/>
    <property type="molecule type" value="Genomic_DNA"/>
</dbReference>
<dbReference type="SUPFAM" id="SSF51703">
    <property type="entry name" value="Cobalamin (vitamin B12)-dependent enzymes"/>
    <property type="match status" value="1"/>
</dbReference>
<proteinExistence type="predicted"/>
<dbReference type="NCBIfam" id="TIGR00641">
    <property type="entry name" value="acid_CoA_mut_N"/>
    <property type="match status" value="1"/>
</dbReference>
<dbReference type="PANTHER" id="PTHR48101">
    <property type="entry name" value="METHYLMALONYL-COA MUTASE, MITOCHONDRIAL-RELATED"/>
    <property type="match status" value="1"/>
</dbReference>
<keyword evidence="1" id="KW-0413">Isomerase</keyword>
<dbReference type="Pfam" id="PF01642">
    <property type="entry name" value="MM_CoA_mutase"/>
    <property type="match status" value="1"/>
</dbReference>
<dbReference type="AlphaFoldDB" id="R6X1D4"/>
<dbReference type="PANTHER" id="PTHR48101:SF1">
    <property type="entry name" value="METHYLMALONYL-COA MUTASE, LARGE SUBUNIT"/>
    <property type="match status" value="1"/>
</dbReference>
<dbReference type="InterPro" id="IPR006099">
    <property type="entry name" value="MeMalonylCoA_mutase_a/b_cat"/>
</dbReference>
<gene>
    <name evidence="3" type="ORF">BN587_01347</name>
</gene>
<evidence type="ECO:0000313" key="4">
    <source>
        <dbReference type="Proteomes" id="UP000014937"/>
    </source>
</evidence>
<name>R6X1D4_9FIRM</name>
<evidence type="ECO:0000313" key="3">
    <source>
        <dbReference type="EMBL" id="CDD12954.1"/>
    </source>
</evidence>
<dbReference type="Proteomes" id="UP000014937">
    <property type="component" value="Unassembled WGS sequence"/>
</dbReference>
<dbReference type="HOGENOM" id="CLU_009523_5_1_9"/>
<accession>R6X1D4</accession>
<sequence length="551" mass="60597">MTTREDLQLSLDAYDAKVAKAIAKFPERQHLSEKRLYTPLDIDENFDYNSKLGFPGQYPFTRGVQPTMYRGRLWTMRAYAGFATAEETNARYKYLLQAGQTGLSVAMDLPTQIGLDSDAPLSEGEVGKVGVAIDSLADMEKLFEGIPLDKVSTSMTINGPAAVLLAMYVAVAEKQGVKPEQLKGTIQNDILKEYIARGTYIFPPRPSMRLITDTFAYCSQNIPKWNTISVGAYHIREAGASEVQEIAFAFANAMAYIDAAIKAGQKVDDFAPGISWIFTAGLNFFSEIAKFRAARRLWARIMKERYGATVPKAQMLRVHVHTAGSVLTAQQPLNNVARITWQAMSAVLAGIQSMACCAYDEAIALPTEESATLALRTQQLIAYESGVADTIDPMAGSYYVEALTDKFEKEAYEYIQKIDAMGGAVAAIEQGYMQGEMAAHAYEYQTDIEKGKRTVIGVNKFADNKAVKTNDIITADLSVAERQIASVNEMKAHRDQQAVDASLKALKEAAKCEANLMPYLIDAIKTYATLGEICGVLREVFGEYQQGGNLF</sequence>
<reference evidence="3" key="1">
    <citation type="submission" date="2012-11" db="EMBL/GenBank/DDBJ databases">
        <title>Dependencies among metagenomic species, viruses, plasmids and units of genetic variation.</title>
        <authorList>
            <person name="Nielsen H.B."/>
            <person name="Almeida M."/>
            <person name="Juncker A.S."/>
            <person name="Rasmussen S."/>
            <person name="Li J."/>
            <person name="Sunagawa S."/>
            <person name="Plichta D."/>
            <person name="Gautier L."/>
            <person name="Le Chatelier E."/>
            <person name="Peletier E."/>
            <person name="Bonde I."/>
            <person name="Nielsen T."/>
            <person name="Manichanh C."/>
            <person name="Arumugam M."/>
            <person name="Batto J."/>
            <person name="Santos M.B.Q.D."/>
            <person name="Blom N."/>
            <person name="Borruel N."/>
            <person name="Burgdorf K.S."/>
            <person name="Boumezbeur F."/>
            <person name="Casellas F."/>
            <person name="Dore J."/>
            <person name="Guarner F."/>
            <person name="Hansen T."/>
            <person name="Hildebrand F."/>
            <person name="Kaas R.S."/>
            <person name="Kennedy S."/>
            <person name="Kristiansen K."/>
            <person name="Kultima J.R."/>
            <person name="Leonard P."/>
            <person name="Levenez F."/>
            <person name="Lund O."/>
            <person name="Moumen B."/>
            <person name="Le Paslier D."/>
            <person name="Pons N."/>
            <person name="Pedersen O."/>
            <person name="Prifti E."/>
            <person name="Qin J."/>
            <person name="Raes J."/>
            <person name="Tap J."/>
            <person name="Tims S."/>
            <person name="Ussery D.W."/>
            <person name="Yamada T."/>
            <person name="MetaHit consortium"/>
            <person name="Renault P."/>
            <person name="Sicheritz-Ponten T."/>
            <person name="Bork P."/>
            <person name="Wang J."/>
            <person name="Brunak S."/>
            <person name="Ehrlich S.D."/>
        </authorList>
    </citation>
    <scope>NUCLEOTIDE SEQUENCE [LARGE SCALE GENOMIC DNA]</scope>
</reference>
<dbReference type="GO" id="GO:0031419">
    <property type="term" value="F:cobalamin binding"/>
    <property type="evidence" value="ECO:0007669"/>
    <property type="project" value="InterPro"/>
</dbReference>
<organism evidence="3 4">
    <name type="scientific">Phascolarctobacterium succinatutens CAG:287</name>
    <dbReference type="NCBI Taxonomy" id="1263101"/>
    <lineage>
        <taxon>Bacteria</taxon>
        <taxon>Bacillati</taxon>
        <taxon>Bacillota</taxon>
        <taxon>Negativicutes</taxon>
        <taxon>Acidaminococcales</taxon>
        <taxon>Acidaminococcaceae</taxon>
        <taxon>Phascolarctobacterium</taxon>
    </lineage>
</organism>
<evidence type="ECO:0000259" key="2">
    <source>
        <dbReference type="Pfam" id="PF01642"/>
    </source>
</evidence>
<feature type="domain" description="Methylmalonyl-CoA mutase alpha/beta chain catalytic" evidence="2">
    <location>
        <begin position="31"/>
        <end position="543"/>
    </location>
</feature>
<dbReference type="RefSeq" id="WP_021720400.1">
    <property type="nucleotide sequence ID" value="NZ_FR892797.1"/>
</dbReference>
<protein>
    <submittedName>
        <fullName evidence="3">Methylmalonyl-CoA mutase large subunit</fullName>
    </submittedName>
</protein>